<evidence type="ECO:0000256" key="1">
    <source>
        <dbReference type="SAM" id="MobiDB-lite"/>
    </source>
</evidence>
<protein>
    <submittedName>
        <fullName evidence="2">Pole-organizing protein PopZ</fullName>
    </submittedName>
</protein>
<reference evidence="3" key="1">
    <citation type="journal article" date="2019" name="Int. J. Syst. Evol. Microbiol.">
        <title>The Global Catalogue of Microorganisms (GCM) 10K type strain sequencing project: providing services to taxonomists for standard genome sequencing and annotation.</title>
        <authorList>
            <consortium name="The Broad Institute Genomics Platform"/>
            <consortium name="The Broad Institute Genome Sequencing Center for Infectious Disease"/>
            <person name="Wu L."/>
            <person name="Ma J."/>
        </authorList>
    </citation>
    <scope>NUCLEOTIDE SEQUENCE [LARGE SCALE GENOMIC DNA]</scope>
    <source>
        <strain evidence="3">JCM 15910</strain>
    </source>
</reference>
<keyword evidence="3" id="KW-1185">Reference proteome</keyword>
<comment type="caution">
    <text evidence="2">The sequence shown here is derived from an EMBL/GenBank/DDBJ whole genome shotgun (WGS) entry which is preliminary data.</text>
</comment>
<sequence length="149" mass="15732">MGAVMGDLSREPSMEDILSSIRRVIARDEAPGARAQRVAAANEDVLDLHEGEAPDDAMADAPPVIPTEEELLSAASADATRQSLDALTAAVAPAVTAAIPATPTGGRTMEDVVIEALRPMLKEWLDANLPTMVEAMVAREISRITGKKF</sequence>
<accession>A0ABP3XM93</accession>
<feature type="region of interest" description="Disordered" evidence="1">
    <location>
        <begin position="38"/>
        <end position="63"/>
    </location>
</feature>
<dbReference type="EMBL" id="BAAAFE010000009">
    <property type="protein sequence ID" value="GAA0866718.1"/>
    <property type="molecule type" value="Genomic_DNA"/>
</dbReference>
<name>A0ABP3XM93_9SPHN</name>
<dbReference type="Proteomes" id="UP001500738">
    <property type="component" value="Unassembled WGS sequence"/>
</dbReference>
<gene>
    <name evidence="2" type="primary">popZ</name>
    <name evidence="2" type="ORF">GCM10009115_31000</name>
</gene>
<organism evidence="2 3">
    <name type="scientific">Sphingopyxis soli</name>
    <dbReference type="NCBI Taxonomy" id="592051"/>
    <lineage>
        <taxon>Bacteria</taxon>
        <taxon>Pseudomonadati</taxon>
        <taxon>Pseudomonadota</taxon>
        <taxon>Alphaproteobacteria</taxon>
        <taxon>Sphingomonadales</taxon>
        <taxon>Sphingomonadaceae</taxon>
        <taxon>Sphingopyxis</taxon>
    </lineage>
</organism>
<evidence type="ECO:0000313" key="3">
    <source>
        <dbReference type="Proteomes" id="UP001500738"/>
    </source>
</evidence>
<dbReference type="Pfam" id="PF10691">
    <property type="entry name" value="DUF2497"/>
    <property type="match status" value="1"/>
</dbReference>
<proteinExistence type="predicted"/>
<dbReference type="InterPro" id="IPR019632">
    <property type="entry name" value="DUF2497"/>
</dbReference>
<evidence type="ECO:0000313" key="2">
    <source>
        <dbReference type="EMBL" id="GAA0866718.1"/>
    </source>
</evidence>